<dbReference type="Pfam" id="PF13499">
    <property type="entry name" value="EF-hand_7"/>
    <property type="match status" value="1"/>
</dbReference>
<dbReference type="SMART" id="SM00054">
    <property type="entry name" value="EFh"/>
    <property type="match status" value="2"/>
</dbReference>
<dbReference type="Gene3D" id="1.10.238.10">
    <property type="entry name" value="EF-hand"/>
    <property type="match status" value="1"/>
</dbReference>
<name>A0A2V3IP74_9FLOR</name>
<dbReference type="PROSITE" id="PS50222">
    <property type="entry name" value="EF_HAND_2"/>
    <property type="match status" value="2"/>
</dbReference>
<organism evidence="3 4">
    <name type="scientific">Gracilariopsis chorda</name>
    <dbReference type="NCBI Taxonomy" id="448386"/>
    <lineage>
        <taxon>Eukaryota</taxon>
        <taxon>Rhodophyta</taxon>
        <taxon>Florideophyceae</taxon>
        <taxon>Rhodymeniophycidae</taxon>
        <taxon>Gracilariales</taxon>
        <taxon>Gracilariaceae</taxon>
        <taxon>Gracilariopsis</taxon>
    </lineage>
</organism>
<dbReference type="CDD" id="cd00051">
    <property type="entry name" value="EFh"/>
    <property type="match status" value="1"/>
</dbReference>
<sequence length="164" mass="18239">MHLGNAIMPTKLSATPAFRACVTRVFNKFDTNGNHTIDATELTVAMCHLHFSLVKHSPGLTEPPTSDDVAKIMREHDKDGSSTLDEQEFFDMAVKWFDHSGAMFCQRLILTSLMSMVIIPETANLLHKKIPLARRLPNILFKVLFGVALKVAATNIQSSSKDDE</sequence>
<evidence type="ECO:0000313" key="3">
    <source>
        <dbReference type="EMBL" id="PXF43878.1"/>
    </source>
</evidence>
<reference evidence="3 4" key="1">
    <citation type="journal article" date="2018" name="Mol. Biol. Evol.">
        <title>Analysis of the draft genome of the red seaweed Gracilariopsis chorda provides insights into genome size evolution in Rhodophyta.</title>
        <authorList>
            <person name="Lee J."/>
            <person name="Yang E.C."/>
            <person name="Graf L."/>
            <person name="Yang J.H."/>
            <person name="Qiu H."/>
            <person name="Zel Zion U."/>
            <person name="Chan C.X."/>
            <person name="Stephens T.G."/>
            <person name="Weber A.P.M."/>
            <person name="Boo G.H."/>
            <person name="Boo S.M."/>
            <person name="Kim K.M."/>
            <person name="Shin Y."/>
            <person name="Jung M."/>
            <person name="Lee S.J."/>
            <person name="Yim H.S."/>
            <person name="Lee J.H."/>
            <person name="Bhattacharya D."/>
            <person name="Yoon H.S."/>
        </authorList>
    </citation>
    <scope>NUCLEOTIDE SEQUENCE [LARGE SCALE GENOMIC DNA]</scope>
    <source>
        <strain evidence="3 4">SKKU-2015</strain>
        <tissue evidence="3">Whole body</tissue>
    </source>
</reference>
<dbReference type="PROSITE" id="PS00018">
    <property type="entry name" value="EF_HAND_1"/>
    <property type="match status" value="1"/>
</dbReference>
<dbReference type="EMBL" id="NBIV01000108">
    <property type="protein sequence ID" value="PXF43878.1"/>
    <property type="molecule type" value="Genomic_DNA"/>
</dbReference>
<keyword evidence="1" id="KW-0106">Calcium</keyword>
<dbReference type="AlphaFoldDB" id="A0A2V3IP74"/>
<feature type="domain" description="EF-hand" evidence="2">
    <location>
        <begin position="17"/>
        <end position="52"/>
    </location>
</feature>
<evidence type="ECO:0000259" key="2">
    <source>
        <dbReference type="PROSITE" id="PS50222"/>
    </source>
</evidence>
<gene>
    <name evidence="3" type="ORF">BWQ96_06344</name>
</gene>
<evidence type="ECO:0000313" key="4">
    <source>
        <dbReference type="Proteomes" id="UP000247409"/>
    </source>
</evidence>
<dbReference type="InterPro" id="IPR011992">
    <property type="entry name" value="EF-hand-dom_pair"/>
</dbReference>
<evidence type="ECO:0000256" key="1">
    <source>
        <dbReference type="ARBA" id="ARBA00022837"/>
    </source>
</evidence>
<dbReference type="InterPro" id="IPR002048">
    <property type="entry name" value="EF_hand_dom"/>
</dbReference>
<accession>A0A2V3IP74</accession>
<comment type="caution">
    <text evidence="3">The sequence shown here is derived from an EMBL/GenBank/DDBJ whole genome shotgun (WGS) entry which is preliminary data.</text>
</comment>
<dbReference type="Proteomes" id="UP000247409">
    <property type="component" value="Unassembled WGS sequence"/>
</dbReference>
<dbReference type="OrthoDB" id="26525at2759"/>
<protein>
    <submittedName>
        <fullName evidence="3">Caltractin</fullName>
    </submittedName>
</protein>
<dbReference type="SUPFAM" id="SSF47473">
    <property type="entry name" value="EF-hand"/>
    <property type="match status" value="1"/>
</dbReference>
<feature type="domain" description="EF-hand" evidence="2">
    <location>
        <begin position="64"/>
        <end position="99"/>
    </location>
</feature>
<keyword evidence="4" id="KW-1185">Reference proteome</keyword>
<dbReference type="InterPro" id="IPR018247">
    <property type="entry name" value="EF_Hand_1_Ca_BS"/>
</dbReference>
<proteinExistence type="predicted"/>
<dbReference type="GO" id="GO:0005509">
    <property type="term" value="F:calcium ion binding"/>
    <property type="evidence" value="ECO:0007669"/>
    <property type="project" value="InterPro"/>
</dbReference>